<name>A0ABS4K7L1_9CLOT</name>
<comment type="caution">
    <text evidence="2">The sequence shown here is derived from an EMBL/GenBank/DDBJ whole genome shotgun (WGS) entry which is preliminary data.</text>
</comment>
<dbReference type="EMBL" id="JAGGLL010000038">
    <property type="protein sequence ID" value="MBP2023789.1"/>
    <property type="molecule type" value="Genomic_DNA"/>
</dbReference>
<keyword evidence="1" id="KW-0472">Membrane</keyword>
<evidence type="ECO:0000313" key="2">
    <source>
        <dbReference type="EMBL" id="MBP2023789.1"/>
    </source>
</evidence>
<organism evidence="2 3">
    <name type="scientific">Clostridium punense</name>
    <dbReference type="NCBI Taxonomy" id="1054297"/>
    <lineage>
        <taxon>Bacteria</taxon>
        <taxon>Bacillati</taxon>
        <taxon>Bacillota</taxon>
        <taxon>Clostridia</taxon>
        <taxon>Eubacteriales</taxon>
        <taxon>Clostridiaceae</taxon>
        <taxon>Clostridium</taxon>
    </lineage>
</organism>
<keyword evidence="3" id="KW-1185">Reference proteome</keyword>
<proteinExistence type="predicted"/>
<gene>
    <name evidence="2" type="ORF">J2Z44_003631</name>
</gene>
<dbReference type="Proteomes" id="UP001519308">
    <property type="component" value="Unassembled WGS sequence"/>
</dbReference>
<dbReference type="RefSeq" id="WP_161624479.1">
    <property type="nucleotide sequence ID" value="NZ_JAGGLL010000038.1"/>
</dbReference>
<evidence type="ECO:0000256" key="1">
    <source>
        <dbReference type="SAM" id="Phobius"/>
    </source>
</evidence>
<sequence>MVLKILIIGLLIIVFFNIKLNTSVFLSDISLYIGIKGFKLRIKAKEKSTPSNKK</sequence>
<protein>
    <submittedName>
        <fullName evidence="2">Uncharacterized protein</fullName>
    </submittedName>
</protein>
<keyword evidence="1" id="KW-0812">Transmembrane</keyword>
<accession>A0ABS4K7L1</accession>
<keyword evidence="1" id="KW-1133">Transmembrane helix</keyword>
<evidence type="ECO:0000313" key="3">
    <source>
        <dbReference type="Proteomes" id="UP001519308"/>
    </source>
</evidence>
<reference evidence="2 3" key="1">
    <citation type="submission" date="2021-03" db="EMBL/GenBank/DDBJ databases">
        <title>Genomic Encyclopedia of Type Strains, Phase IV (KMG-IV): sequencing the most valuable type-strain genomes for metagenomic binning, comparative biology and taxonomic classification.</title>
        <authorList>
            <person name="Goeker M."/>
        </authorList>
    </citation>
    <scope>NUCLEOTIDE SEQUENCE [LARGE SCALE GENOMIC DNA]</scope>
    <source>
        <strain evidence="2 3">DSM 28650</strain>
    </source>
</reference>
<feature type="transmembrane region" description="Helical" evidence="1">
    <location>
        <begin position="6"/>
        <end position="35"/>
    </location>
</feature>